<evidence type="ECO:0000313" key="2">
    <source>
        <dbReference type="EMBL" id="KAF8789356.1"/>
    </source>
</evidence>
<feature type="compositionally biased region" description="Low complexity" evidence="1">
    <location>
        <begin position="496"/>
        <end position="509"/>
    </location>
</feature>
<reference evidence="2" key="2">
    <citation type="submission" date="2020-06" db="EMBL/GenBank/DDBJ databases">
        <authorList>
            <person name="Sheffer M."/>
        </authorList>
    </citation>
    <scope>NUCLEOTIDE SEQUENCE</scope>
</reference>
<dbReference type="EMBL" id="JABXBU010000012">
    <property type="protein sequence ID" value="KAF8789356.1"/>
    <property type="molecule type" value="Genomic_DNA"/>
</dbReference>
<comment type="caution">
    <text evidence="2">The sequence shown here is derived from an EMBL/GenBank/DDBJ whole genome shotgun (WGS) entry which is preliminary data.</text>
</comment>
<proteinExistence type="predicted"/>
<gene>
    <name evidence="2" type="ORF">HNY73_007297</name>
</gene>
<feature type="compositionally biased region" description="Polar residues" evidence="1">
    <location>
        <begin position="209"/>
        <end position="221"/>
    </location>
</feature>
<feature type="compositionally biased region" description="Polar residues" evidence="1">
    <location>
        <begin position="283"/>
        <end position="299"/>
    </location>
</feature>
<feature type="compositionally biased region" description="Polar residues" evidence="1">
    <location>
        <begin position="153"/>
        <end position="176"/>
    </location>
</feature>
<feature type="compositionally biased region" description="Low complexity" evidence="1">
    <location>
        <begin position="414"/>
        <end position="426"/>
    </location>
</feature>
<feature type="compositionally biased region" description="Low complexity" evidence="1">
    <location>
        <begin position="66"/>
        <end position="85"/>
    </location>
</feature>
<reference evidence="2" key="1">
    <citation type="journal article" date="2020" name="bioRxiv">
        <title>Chromosome-level reference genome of the European wasp spider Argiope bruennichi: a resource for studies on range expansion and evolutionary adaptation.</title>
        <authorList>
            <person name="Sheffer M.M."/>
            <person name="Hoppe A."/>
            <person name="Krehenwinkel H."/>
            <person name="Uhl G."/>
            <person name="Kuss A.W."/>
            <person name="Jensen L."/>
            <person name="Jensen C."/>
            <person name="Gillespie R.G."/>
            <person name="Hoff K.J."/>
            <person name="Prost S."/>
        </authorList>
    </citation>
    <scope>NUCLEOTIDE SEQUENCE</scope>
</reference>
<accession>A0A8T0FE16</accession>
<feature type="region of interest" description="Disordered" evidence="1">
    <location>
        <begin position="145"/>
        <end position="234"/>
    </location>
</feature>
<sequence>MSETRYYFPNVIEDNSLAILAVTAKDVLRNNDTIISIFQTNNELLYGQSPRRVLVLMRQNNKSIFSSSPISESSSSVTIPSQEPSTPVTRNPDAADLPRTCLPFDDTEKKVSNMGSLEPITPVRHQSVIVSCKKKDAPIDETAEVGEHFASPVGSTDSPGPSRQESPTSVKMTENLSMDEKVLESPTKIGGSPDTGNKESLRSPEITAITPSLTVSEQDTNPIMVEDEGDLNVSAKEFPRPVEIIKMTPNLEVDEKEPESLVKDQSFTDLATDTIDPGEKTEASISPDSINKDSVNPTEETVKIPEPDEVGTPSPVKRSKIGNISDTDIQEFTSPAEIVSSPECSEIAVSPLKDDKTIISPKEVTAVIASDTRKRKSPSPKQINTTLFRSIPRIIQASGESEIDILVSCDTEETTNPTTSGNPSTDPKSDKKEMNLAEDDNEVAGSDDSVIETLPKSIESYLSSPENPISVSSSGNSSEIKRPGSHDNALFVGQCSSDTPSTSTTSTKELLSKSESSLKEAEPDPTWLDYTVRKFETLLLLRNQIMQKIFNALLIFQNNLRFLKSYVNNISFVVQQIGLPENAYACKELKEIVNDALATASKLTKKLVPWSVDVDLEVNTWYNCFQQIQRLKSKYGPVLSTEGKPRVSIEDLKVYEREMKAIWKQMDDMIMMGDCRRSLFLNTAHDFEMLIKLFVNCLIFVGILQPR</sequence>
<keyword evidence="3" id="KW-1185">Reference proteome</keyword>
<protein>
    <submittedName>
        <fullName evidence="2">Uncharacterized protein</fullName>
    </submittedName>
</protein>
<evidence type="ECO:0000256" key="1">
    <source>
        <dbReference type="SAM" id="MobiDB-lite"/>
    </source>
</evidence>
<feature type="region of interest" description="Disordered" evidence="1">
    <location>
        <begin position="66"/>
        <end position="97"/>
    </location>
</feature>
<feature type="region of interest" description="Disordered" evidence="1">
    <location>
        <begin position="461"/>
        <end position="518"/>
    </location>
</feature>
<evidence type="ECO:0000313" key="3">
    <source>
        <dbReference type="Proteomes" id="UP000807504"/>
    </source>
</evidence>
<organism evidence="2 3">
    <name type="scientific">Argiope bruennichi</name>
    <name type="common">Wasp spider</name>
    <name type="synonym">Aranea bruennichi</name>
    <dbReference type="NCBI Taxonomy" id="94029"/>
    <lineage>
        <taxon>Eukaryota</taxon>
        <taxon>Metazoa</taxon>
        <taxon>Ecdysozoa</taxon>
        <taxon>Arthropoda</taxon>
        <taxon>Chelicerata</taxon>
        <taxon>Arachnida</taxon>
        <taxon>Araneae</taxon>
        <taxon>Araneomorphae</taxon>
        <taxon>Entelegynae</taxon>
        <taxon>Araneoidea</taxon>
        <taxon>Araneidae</taxon>
        <taxon>Argiope</taxon>
    </lineage>
</organism>
<name>A0A8T0FE16_ARGBR</name>
<dbReference type="Proteomes" id="UP000807504">
    <property type="component" value="Unassembled WGS sequence"/>
</dbReference>
<feature type="compositionally biased region" description="Low complexity" evidence="1">
    <location>
        <begin position="463"/>
        <end position="478"/>
    </location>
</feature>
<feature type="region of interest" description="Disordered" evidence="1">
    <location>
        <begin position="249"/>
        <end position="326"/>
    </location>
</feature>
<feature type="region of interest" description="Disordered" evidence="1">
    <location>
        <begin position="405"/>
        <end position="433"/>
    </location>
</feature>
<dbReference type="AlphaFoldDB" id="A0A8T0FE16"/>